<dbReference type="AlphaFoldDB" id="A0A172QW18"/>
<keyword evidence="1" id="KW-0812">Transmembrane</keyword>
<protein>
    <submittedName>
        <fullName evidence="2">Uncharacterized protein</fullName>
    </submittedName>
</protein>
<feature type="transmembrane region" description="Helical" evidence="1">
    <location>
        <begin position="69"/>
        <end position="87"/>
    </location>
</feature>
<dbReference type="Proteomes" id="UP000076929">
    <property type="component" value="Chromosome"/>
</dbReference>
<keyword evidence="1" id="KW-1133">Transmembrane helix</keyword>
<feature type="transmembrane region" description="Helical" evidence="1">
    <location>
        <begin position="35"/>
        <end position="57"/>
    </location>
</feature>
<dbReference type="EMBL" id="CP015622">
    <property type="protein sequence ID" value="ANE04841.1"/>
    <property type="molecule type" value="Genomic_DNA"/>
</dbReference>
<dbReference type="KEGG" id="ccjz:ccrud_11975"/>
<keyword evidence="3" id="KW-1185">Reference proteome</keyword>
<gene>
    <name evidence="2" type="ORF">ccrud_11975</name>
</gene>
<feature type="transmembrane region" description="Helical" evidence="1">
    <location>
        <begin position="9"/>
        <end position="29"/>
    </location>
</feature>
<reference evidence="2 3" key="1">
    <citation type="submission" date="2016-05" db="EMBL/GenBank/DDBJ databases">
        <title>Complete genome sequence of Corynebacterium crudilactis, a new Corynebacterium species isolated from raw cow's milk.</title>
        <authorList>
            <person name="Christian R."/>
            <person name="Zimmermann J."/>
            <person name="Lipski A."/>
            <person name="Kalinowski J."/>
        </authorList>
    </citation>
    <scope>NUCLEOTIDE SEQUENCE [LARGE SCALE GENOMIC DNA]</scope>
    <source>
        <strain evidence="2 3">JZ16</strain>
    </source>
</reference>
<accession>A0A172QW18</accession>
<organism evidence="2 3">
    <name type="scientific">Corynebacterium crudilactis</name>
    <dbReference type="NCBI Taxonomy" id="1652495"/>
    <lineage>
        <taxon>Bacteria</taxon>
        <taxon>Bacillati</taxon>
        <taxon>Actinomycetota</taxon>
        <taxon>Actinomycetes</taxon>
        <taxon>Mycobacteriales</taxon>
        <taxon>Corynebacteriaceae</taxon>
        <taxon>Corynebacterium</taxon>
    </lineage>
</organism>
<evidence type="ECO:0000256" key="1">
    <source>
        <dbReference type="SAM" id="Phobius"/>
    </source>
</evidence>
<dbReference type="RefSeq" id="WP_066568028.1">
    <property type="nucleotide sequence ID" value="NZ_CP015622.1"/>
</dbReference>
<evidence type="ECO:0000313" key="3">
    <source>
        <dbReference type="Proteomes" id="UP000076929"/>
    </source>
</evidence>
<evidence type="ECO:0000313" key="2">
    <source>
        <dbReference type="EMBL" id="ANE04841.1"/>
    </source>
</evidence>
<keyword evidence="1" id="KW-0472">Membrane</keyword>
<dbReference type="STRING" id="1652495.ccrud_11975"/>
<proteinExistence type="predicted"/>
<feature type="transmembrane region" description="Helical" evidence="1">
    <location>
        <begin position="93"/>
        <end position="110"/>
    </location>
</feature>
<name>A0A172QW18_9CORY</name>
<sequence length="123" mass="14020">MPNLKSPRFWNIVVVILFAVLAIAQIAGIQDYNPAGLLMWISAAIIIGTVAWGLWNYKKPCSWLIPRSYAMFSVSILMHYPAAQSWTRFCLDLVRIVIFTAILHYLCSYYESDKALMKSAKTK</sequence>